<organism evidence="1 2">
    <name type="scientific">Penicillium citrinum</name>
    <dbReference type="NCBI Taxonomy" id="5077"/>
    <lineage>
        <taxon>Eukaryota</taxon>
        <taxon>Fungi</taxon>
        <taxon>Dikarya</taxon>
        <taxon>Ascomycota</taxon>
        <taxon>Pezizomycotina</taxon>
        <taxon>Eurotiomycetes</taxon>
        <taxon>Eurotiomycetidae</taxon>
        <taxon>Eurotiales</taxon>
        <taxon>Aspergillaceae</taxon>
        <taxon>Penicillium</taxon>
    </lineage>
</organism>
<dbReference type="GeneID" id="81383570"/>
<keyword evidence="2" id="KW-1185">Reference proteome</keyword>
<gene>
    <name evidence="1" type="ORF">N7469_005483</name>
</gene>
<sequence>MTSSQQSGVPVCSSFSAVNKVRSPKCPVSDVPTVLQRDKKSGSSLERVAMFAILLVPEFAR</sequence>
<proteinExistence type="predicted"/>
<evidence type="ECO:0000313" key="1">
    <source>
        <dbReference type="EMBL" id="KAJ5233717.1"/>
    </source>
</evidence>
<accession>A0A9W9P1N8</accession>
<dbReference type="AlphaFoldDB" id="A0A9W9P1N8"/>
<protein>
    <submittedName>
        <fullName evidence="1">Uncharacterized protein</fullName>
    </submittedName>
</protein>
<evidence type="ECO:0000313" key="2">
    <source>
        <dbReference type="Proteomes" id="UP001147733"/>
    </source>
</evidence>
<comment type="caution">
    <text evidence="1">The sequence shown here is derived from an EMBL/GenBank/DDBJ whole genome shotgun (WGS) entry which is preliminary data.</text>
</comment>
<dbReference type="Proteomes" id="UP001147733">
    <property type="component" value="Unassembled WGS sequence"/>
</dbReference>
<reference evidence="1" key="2">
    <citation type="journal article" date="2023" name="IMA Fungus">
        <title>Comparative genomic study of the Penicillium genus elucidates a diverse pangenome and 15 lateral gene transfer events.</title>
        <authorList>
            <person name="Petersen C."/>
            <person name="Sorensen T."/>
            <person name="Nielsen M.R."/>
            <person name="Sondergaard T.E."/>
            <person name="Sorensen J.L."/>
            <person name="Fitzpatrick D.A."/>
            <person name="Frisvad J.C."/>
            <person name="Nielsen K.L."/>
        </authorList>
    </citation>
    <scope>NUCLEOTIDE SEQUENCE</scope>
    <source>
        <strain evidence="1">IBT 23319</strain>
    </source>
</reference>
<dbReference type="RefSeq" id="XP_056501217.1">
    <property type="nucleotide sequence ID" value="XM_056644403.1"/>
</dbReference>
<reference evidence="1" key="1">
    <citation type="submission" date="2022-11" db="EMBL/GenBank/DDBJ databases">
        <authorList>
            <person name="Petersen C."/>
        </authorList>
    </citation>
    <scope>NUCLEOTIDE SEQUENCE</scope>
    <source>
        <strain evidence="1">IBT 23319</strain>
    </source>
</reference>
<dbReference type="EMBL" id="JAPQKT010000004">
    <property type="protein sequence ID" value="KAJ5233717.1"/>
    <property type="molecule type" value="Genomic_DNA"/>
</dbReference>
<name>A0A9W9P1N8_PENCI</name>